<reference evidence="2" key="1">
    <citation type="journal article" date="2023" name="Science">
        <title>Genome structures resolve the early diversification of teleost fishes.</title>
        <authorList>
            <person name="Parey E."/>
            <person name="Louis A."/>
            <person name="Montfort J."/>
            <person name="Bouchez O."/>
            <person name="Roques C."/>
            <person name="Iampietro C."/>
            <person name="Lluch J."/>
            <person name="Castinel A."/>
            <person name="Donnadieu C."/>
            <person name="Desvignes T."/>
            <person name="Floi Bucao C."/>
            <person name="Jouanno E."/>
            <person name="Wen M."/>
            <person name="Mejri S."/>
            <person name="Dirks R."/>
            <person name="Jansen H."/>
            <person name="Henkel C."/>
            <person name="Chen W.J."/>
            <person name="Zahm M."/>
            <person name="Cabau C."/>
            <person name="Klopp C."/>
            <person name="Thompson A.W."/>
            <person name="Robinson-Rechavi M."/>
            <person name="Braasch I."/>
            <person name="Lecointre G."/>
            <person name="Bobe J."/>
            <person name="Postlethwait J.H."/>
            <person name="Berthelot C."/>
            <person name="Roest Crollius H."/>
            <person name="Guiguen Y."/>
        </authorList>
    </citation>
    <scope>NUCLEOTIDE SEQUENCE</scope>
    <source>
        <strain evidence="2">NC1722</strain>
    </source>
</reference>
<sequence length="84" mass="8873">MSAEVENRHASFPLLRRHNAAGSCSPAPAPRGSWSPLSSDTLAGARSREAGGWGLVHAALWNTVGSQRAPLRRGGLRSPSQTEN</sequence>
<accession>A0AAD7WBC0</accession>
<comment type="caution">
    <text evidence="2">The sequence shown here is derived from an EMBL/GenBank/DDBJ whole genome shotgun (WGS) entry which is preliminary data.</text>
</comment>
<evidence type="ECO:0000256" key="1">
    <source>
        <dbReference type="SAM" id="MobiDB-lite"/>
    </source>
</evidence>
<keyword evidence="3" id="KW-1185">Reference proteome</keyword>
<gene>
    <name evidence="2" type="ORF">AAFF_G00099830</name>
</gene>
<dbReference type="EMBL" id="JAINUG010000165">
    <property type="protein sequence ID" value="KAJ8390851.1"/>
    <property type="molecule type" value="Genomic_DNA"/>
</dbReference>
<proteinExistence type="predicted"/>
<organism evidence="2 3">
    <name type="scientific">Aldrovandia affinis</name>
    <dbReference type="NCBI Taxonomy" id="143900"/>
    <lineage>
        <taxon>Eukaryota</taxon>
        <taxon>Metazoa</taxon>
        <taxon>Chordata</taxon>
        <taxon>Craniata</taxon>
        <taxon>Vertebrata</taxon>
        <taxon>Euteleostomi</taxon>
        <taxon>Actinopterygii</taxon>
        <taxon>Neopterygii</taxon>
        <taxon>Teleostei</taxon>
        <taxon>Notacanthiformes</taxon>
        <taxon>Halosauridae</taxon>
        <taxon>Aldrovandia</taxon>
    </lineage>
</organism>
<name>A0AAD7WBC0_9TELE</name>
<evidence type="ECO:0000313" key="3">
    <source>
        <dbReference type="Proteomes" id="UP001221898"/>
    </source>
</evidence>
<feature type="region of interest" description="Disordered" evidence="1">
    <location>
        <begin position="1"/>
        <end position="43"/>
    </location>
</feature>
<dbReference type="Proteomes" id="UP001221898">
    <property type="component" value="Unassembled WGS sequence"/>
</dbReference>
<dbReference type="AlphaFoldDB" id="A0AAD7WBC0"/>
<evidence type="ECO:0000313" key="2">
    <source>
        <dbReference type="EMBL" id="KAJ8390851.1"/>
    </source>
</evidence>
<protein>
    <submittedName>
        <fullName evidence="2">Uncharacterized protein</fullName>
    </submittedName>
</protein>